<protein>
    <submittedName>
        <fullName evidence="2">Uncharacterized protein</fullName>
    </submittedName>
</protein>
<dbReference type="GeneID" id="119726045"/>
<evidence type="ECO:0000256" key="1">
    <source>
        <dbReference type="SAM" id="MobiDB-lite"/>
    </source>
</evidence>
<dbReference type="GO" id="GO:0048011">
    <property type="term" value="P:neurotrophin TRK receptor signaling pathway"/>
    <property type="evidence" value="ECO:0007669"/>
    <property type="project" value="InterPro"/>
</dbReference>
<dbReference type="Pfam" id="PF15798">
    <property type="entry name" value="PRAS"/>
    <property type="match status" value="1"/>
</dbReference>
<dbReference type="PANTHER" id="PTHR21844:SF2">
    <property type="entry name" value="PROLINE-RICH AKT1 SUBSTRATE 1"/>
    <property type="match status" value="1"/>
</dbReference>
<feature type="compositionally biased region" description="Basic and acidic residues" evidence="1">
    <location>
        <begin position="256"/>
        <end position="265"/>
    </location>
</feature>
<evidence type="ECO:0000313" key="2">
    <source>
        <dbReference type="EnsemblMetazoa" id="XP_038053592.1"/>
    </source>
</evidence>
<dbReference type="OMA" id="CSIYTHA"/>
<keyword evidence="3" id="KW-1185">Reference proteome</keyword>
<name>A0A913ZPD3_PATMI</name>
<dbReference type="GO" id="GO:0032007">
    <property type="term" value="P:negative regulation of TOR signaling"/>
    <property type="evidence" value="ECO:0007669"/>
    <property type="project" value="InterPro"/>
</dbReference>
<feature type="compositionally biased region" description="Acidic residues" evidence="1">
    <location>
        <begin position="294"/>
        <end position="317"/>
    </location>
</feature>
<dbReference type="GO" id="GO:0005737">
    <property type="term" value="C:cytoplasm"/>
    <property type="evidence" value="ECO:0007669"/>
    <property type="project" value="TreeGrafter"/>
</dbReference>
<accession>A0A913ZPD3</accession>
<dbReference type="EnsemblMetazoa" id="XM_038197664.1">
    <property type="protein sequence ID" value="XP_038053592.1"/>
    <property type="gene ID" value="LOC119726045"/>
</dbReference>
<reference evidence="2" key="1">
    <citation type="submission" date="2022-11" db="UniProtKB">
        <authorList>
            <consortium name="EnsemblMetazoa"/>
        </authorList>
    </citation>
    <scope>IDENTIFICATION</scope>
</reference>
<dbReference type="AlphaFoldDB" id="A0A913ZPD3"/>
<dbReference type="Proteomes" id="UP000887568">
    <property type="component" value="Unplaced"/>
</dbReference>
<sequence>MGRLTCKCLNISVHTKAKPEPLDPSALRLPAGERDVDFFKGQVAEIQLDLGGISEEQKCLIRRSSVGEWVVRTCTNCETDCYATHATKGMNRVLVSLSLVSDTEKQEELRRSPSFSPLFHVILHEISKTKSPTLGHPTTSNQDALKKTVGDLQDQLSRYLTKEKASMEERIKKFTEDQQAAYNSLQKKAYRDKNLMVGLMVEADEKSLEDSISEAMLETTLTPPHTPVSLSKNRVNSSLPPISMSYPRTFHGEIATAKEKPREVPVKAYGGPQRSGATPRGVAKTRHRSNDADTMFDLDGFNDDCDPFFESDDESSTDDAAHLNPTPSLPADNSLNDDHLTRTMSGRGTSSRAAQNFATSVPISMPVWNREAKLSLEDEDDDDDKVPMPEPDHMVASMKALSLSVQDGTEMFGDLPRPRLNTGDAISLSKKINL</sequence>
<proteinExistence type="predicted"/>
<dbReference type="PANTHER" id="PTHR21844">
    <property type="entry name" value="AKT1 SUBSTRATE 1 PROTEIN"/>
    <property type="match status" value="1"/>
</dbReference>
<dbReference type="InterPro" id="IPR026682">
    <property type="entry name" value="AKT1S1"/>
</dbReference>
<evidence type="ECO:0000313" key="3">
    <source>
        <dbReference type="Proteomes" id="UP000887568"/>
    </source>
</evidence>
<organism evidence="2 3">
    <name type="scientific">Patiria miniata</name>
    <name type="common">Bat star</name>
    <name type="synonym">Asterina miniata</name>
    <dbReference type="NCBI Taxonomy" id="46514"/>
    <lineage>
        <taxon>Eukaryota</taxon>
        <taxon>Metazoa</taxon>
        <taxon>Echinodermata</taxon>
        <taxon>Eleutherozoa</taxon>
        <taxon>Asterozoa</taxon>
        <taxon>Asteroidea</taxon>
        <taxon>Valvatacea</taxon>
        <taxon>Valvatida</taxon>
        <taxon>Asterinidae</taxon>
        <taxon>Patiria</taxon>
    </lineage>
</organism>
<feature type="region of interest" description="Disordered" evidence="1">
    <location>
        <begin position="255"/>
        <end position="358"/>
    </location>
</feature>
<dbReference type="RefSeq" id="XP_038053592.1">
    <property type="nucleotide sequence ID" value="XM_038197664.1"/>
</dbReference>
<feature type="compositionally biased region" description="Polar residues" evidence="1">
    <location>
        <begin position="342"/>
        <end position="358"/>
    </location>
</feature>
<dbReference type="OrthoDB" id="9992964at2759"/>